<evidence type="ECO:0000313" key="2">
    <source>
        <dbReference type="Proteomes" id="UP000609064"/>
    </source>
</evidence>
<evidence type="ECO:0000313" key="1">
    <source>
        <dbReference type="EMBL" id="GGD40273.1"/>
    </source>
</evidence>
<proteinExistence type="predicted"/>
<accession>A0A916YDA3</accession>
<gene>
    <name evidence="1" type="ORF">GCM10011514_00460</name>
</gene>
<reference evidence="1" key="2">
    <citation type="submission" date="2020-09" db="EMBL/GenBank/DDBJ databases">
        <authorList>
            <person name="Sun Q."/>
            <person name="Zhou Y."/>
        </authorList>
    </citation>
    <scope>NUCLEOTIDE SEQUENCE</scope>
    <source>
        <strain evidence="1">CGMCC 1.15958</strain>
    </source>
</reference>
<evidence type="ECO:0008006" key="3">
    <source>
        <dbReference type="Google" id="ProtNLM"/>
    </source>
</evidence>
<dbReference type="EMBL" id="BMKK01000001">
    <property type="protein sequence ID" value="GGD40273.1"/>
    <property type="molecule type" value="Genomic_DNA"/>
</dbReference>
<name>A0A916YDA3_9BACT</name>
<dbReference type="Proteomes" id="UP000609064">
    <property type="component" value="Unassembled WGS sequence"/>
</dbReference>
<organism evidence="1 2">
    <name type="scientific">Emticicia aquatilis</name>
    <dbReference type="NCBI Taxonomy" id="1537369"/>
    <lineage>
        <taxon>Bacteria</taxon>
        <taxon>Pseudomonadati</taxon>
        <taxon>Bacteroidota</taxon>
        <taxon>Cytophagia</taxon>
        <taxon>Cytophagales</taxon>
        <taxon>Leadbetterellaceae</taxon>
        <taxon>Emticicia</taxon>
    </lineage>
</organism>
<dbReference type="AlphaFoldDB" id="A0A916YDA3"/>
<protein>
    <recommendedName>
        <fullName evidence="3">Peptidase S74 domain-containing protein</fullName>
    </recommendedName>
</protein>
<keyword evidence="2" id="KW-1185">Reference proteome</keyword>
<reference evidence="1" key="1">
    <citation type="journal article" date="2014" name="Int. J. Syst. Evol. Microbiol.">
        <title>Complete genome sequence of Corynebacterium casei LMG S-19264T (=DSM 44701T), isolated from a smear-ripened cheese.</title>
        <authorList>
            <consortium name="US DOE Joint Genome Institute (JGI-PGF)"/>
            <person name="Walter F."/>
            <person name="Albersmeier A."/>
            <person name="Kalinowski J."/>
            <person name="Ruckert C."/>
        </authorList>
    </citation>
    <scope>NUCLEOTIDE SEQUENCE</scope>
    <source>
        <strain evidence="1">CGMCC 1.15958</strain>
    </source>
</reference>
<sequence>MKKAFYLIIINTLLQIIPPSGVRGLFAQNSITTPTGTPLTIGNNGVKLANLTSASTPAASNNLALSVDAVGNIILVPAAASGVGDPSFRIVNSNNTMGGTGSGNATTALGVANTFFGFNAGYSTGATAAGSQNAFFGANAGFYSTATCCNTFAGASAGVFNTLGASNTFLGQAAGANNRTGNQNIMIGVSAGYDGIGTTAKNSNYSTFIGNYTGQNSTANYNTFIGYAAGQFSTTGANNIWIGNFAGGNAGITNNNSCIFIGDQSGSWTGTNFASPTTVVNNLTNATSIGFQSQVTVSNALTLGGVGAYAVKVGIGMHNPQYPLDVKGVVNMRVAYNNPSMKINDRDFMGVGEEGEFWVSNFKIRYQNENQWSDKVFEKDYKLMKINDLDNFITQNKHLPNIPSAKEVVAKGIDNAEMTAKLLEKIEEMSLYIIQLEKRVKLLER</sequence>
<comment type="caution">
    <text evidence="1">The sequence shown here is derived from an EMBL/GenBank/DDBJ whole genome shotgun (WGS) entry which is preliminary data.</text>
</comment>
<dbReference type="RefSeq" id="WP_188763463.1">
    <property type="nucleotide sequence ID" value="NZ_BMKK01000001.1"/>
</dbReference>